<proteinExistence type="predicted"/>
<dbReference type="EMBL" id="PKLZ01000007">
    <property type="protein sequence ID" value="PLW82662.1"/>
    <property type="molecule type" value="Genomic_DNA"/>
</dbReference>
<evidence type="ECO:0000256" key="3">
    <source>
        <dbReference type="ARBA" id="ARBA00022840"/>
    </source>
</evidence>
<dbReference type="OrthoDB" id="784829at2"/>
<feature type="domain" description="SF3 helicase" evidence="4">
    <location>
        <begin position="188"/>
        <end position="347"/>
    </location>
</feature>
<comment type="caution">
    <text evidence="5">The sequence shown here is derived from an EMBL/GenBank/DDBJ whole genome shotgun (WGS) entry which is preliminary data.</text>
</comment>
<dbReference type="AlphaFoldDB" id="A0A2N5Y2P7"/>
<keyword evidence="3" id="KW-0067">ATP-binding</keyword>
<sequence>MHGRSSDALRLAAQEYTETEAPDVVTSRLQDPPAIGALMQRPTEDSVALAFAERHKGQYVYLHGRGKWAKWDGTRWREDMLDSVRHDMRNLARAYNIEGKAQTARLNFINGIEGFCRSDPAFAREVTDFDQDNYLLNTPAGTFDLRSMVCHPHNPDDNITLITSVAPVEGRGAVFSQFLSEITQGDVELQGFLQRALGACLSGAVEEHWFMFFTGLGRNGKNTLGDAVKRVLNDYSRSIPSATLMNQKHQQHATEIMNLKGMRLVVSGEIEEGSHWAEAKLKELTGDDTLNGHYMHRDWMTFKRTHKHLIFGNYRPQLRNVDAGIRSRMKIVPFRASFLGREDADLPRKLDDEAGYILAWLMEGHRDWMDAGKRIGSCAAVDEETRDYYDSQSTIEMWISERCRVVNPQDCSAKHWSKAGDLYSDYRQWKLDRGEYPVTHTRFGEQLASRYRKVNSNGKRYEGLLLQNANFH</sequence>
<evidence type="ECO:0000256" key="2">
    <source>
        <dbReference type="ARBA" id="ARBA00022801"/>
    </source>
</evidence>
<protein>
    <recommendedName>
        <fullName evidence="4">SF3 helicase domain-containing protein</fullName>
    </recommendedName>
</protein>
<dbReference type="NCBIfam" id="TIGR01613">
    <property type="entry name" value="primase_Cterm"/>
    <property type="match status" value="1"/>
</dbReference>
<gene>
    <name evidence="5" type="ORF">CWI75_08745</name>
</gene>
<dbReference type="GO" id="GO:0016787">
    <property type="term" value="F:hydrolase activity"/>
    <property type="evidence" value="ECO:0007669"/>
    <property type="project" value="UniProtKB-KW"/>
</dbReference>
<dbReference type="Proteomes" id="UP000234845">
    <property type="component" value="Unassembled WGS sequence"/>
</dbReference>
<dbReference type="SMART" id="SM00885">
    <property type="entry name" value="D5_N"/>
    <property type="match status" value="1"/>
</dbReference>
<evidence type="ECO:0000259" key="4">
    <source>
        <dbReference type="PROSITE" id="PS51206"/>
    </source>
</evidence>
<keyword evidence="2" id="KW-0378">Hydrolase</keyword>
<keyword evidence="6" id="KW-1185">Reference proteome</keyword>
<name>A0A2N5Y2P7_9GAMM</name>
<dbReference type="PANTHER" id="PTHR35372:SF2">
    <property type="entry name" value="SF3 HELICASE DOMAIN-CONTAINING PROTEIN"/>
    <property type="match status" value="1"/>
</dbReference>
<organism evidence="5 6">
    <name type="scientific">Kineobactrum sediminis</name>
    <dbReference type="NCBI Taxonomy" id="1905677"/>
    <lineage>
        <taxon>Bacteria</taxon>
        <taxon>Pseudomonadati</taxon>
        <taxon>Pseudomonadota</taxon>
        <taxon>Gammaproteobacteria</taxon>
        <taxon>Cellvibrionales</taxon>
        <taxon>Halieaceae</taxon>
        <taxon>Kineobactrum</taxon>
    </lineage>
</organism>
<dbReference type="Pfam" id="PF08706">
    <property type="entry name" value="D5_N"/>
    <property type="match status" value="1"/>
</dbReference>
<evidence type="ECO:0000313" key="5">
    <source>
        <dbReference type="EMBL" id="PLW82662.1"/>
    </source>
</evidence>
<dbReference type="InterPro" id="IPR045455">
    <property type="entry name" value="NrS-1_pol-like_helicase"/>
</dbReference>
<dbReference type="InterPro" id="IPR027417">
    <property type="entry name" value="P-loop_NTPase"/>
</dbReference>
<dbReference type="RefSeq" id="WP_101521130.1">
    <property type="nucleotide sequence ID" value="NZ_PKLZ01000007.1"/>
</dbReference>
<dbReference type="InterPro" id="IPR006500">
    <property type="entry name" value="Helicase_put_C_phage/plasmid"/>
</dbReference>
<dbReference type="PROSITE" id="PS51206">
    <property type="entry name" value="SF3_HELICASE_1"/>
    <property type="match status" value="1"/>
</dbReference>
<dbReference type="InterPro" id="IPR014015">
    <property type="entry name" value="Helicase_SF3_DNA-vir"/>
</dbReference>
<dbReference type="InterPro" id="IPR014818">
    <property type="entry name" value="Phage/plasmid_primase_P4_C"/>
</dbReference>
<dbReference type="SUPFAM" id="SSF52540">
    <property type="entry name" value="P-loop containing nucleoside triphosphate hydrolases"/>
    <property type="match status" value="1"/>
</dbReference>
<evidence type="ECO:0000256" key="1">
    <source>
        <dbReference type="ARBA" id="ARBA00022741"/>
    </source>
</evidence>
<reference evidence="6" key="1">
    <citation type="submission" date="2017-11" db="EMBL/GenBank/DDBJ databases">
        <title>The draft genome sequence of Chromatocurvus sp. F02.</title>
        <authorList>
            <person name="Du Z.-J."/>
            <person name="Chang Y.-Q."/>
        </authorList>
    </citation>
    <scope>NUCLEOTIDE SEQUENCE [LARGE SCALE GENOMIC DNA]</scope>
    <source>
        <strain evidence="6">F02</strain>
    </source>
</reference>
<evidence type="ECO:0000313" key="6">
    <source>
        <dbReference type="Proteomes" id="UP000234845"/>
    </source>
</evidence>
<dbReference type="Pfam" id="PF19263">
    <property type="entry name" value="DUF5906"/>
    <property type="match status" value="1"/>
</dbReference>
<accession>A0A2N5Y2P7</accession>
<dbReference type="GO" id="GO:0005524">
    <property type="term" value="F:ATP binding"/>
    <property type="evidence" value="ECO:0007669"/>
    <property type="project" value="UniProtKB-KW"/>
</dbReference>
<dbReference type="InterPro" id="IPR051620">
    <property type="entry name" value="ORF904-like_C"/>
</dbReference>
<dbReference type="PANTHER" id="PTHR35372">
    <property type="entry name" value="ATP BINDING PROTEIN-RELATED"/>
    <property type="match status" value="1"/>
</dbReference>
<dbReference type="Gene3D" id="3.40.50.300">
    <property type="entry name" value="P-loop containing nucleotide triphosphate hydrolases"/>
    <property type="match status" value="1"/>
</dbReference>
<keyword evidence="1" id="KW-0547">Nucleotide-binding</keyword>